<proteinExistence type="inferred from homology"/>
<comment type="caution">
    <text evidence="9">The sequence shown here is derived from an EMBL/GenBank/DDBJ whole genome shotgun (WGS) entry which is preliminary data.</text>
</comment>
<dbReference type="Pfam" id="PF09335">
    <property type="entry name" value="VTT_dom"/>
    <property type="match status" value="1"/>
</dbReference>
<protein>
    <recommendedName>
        <fullName evidence="8">VTT domain-containing protein</fullName>
    </recommendedName>
</protein>
<evidence type="ECO:0000256" key="2">
    <source>
        <dbReference type="ARBA" id="ARBA00010792"/>
    </source>
</evidence>
<evidence type="ECO:0000256" key="1">
    <source>
        <dbReference type="ARBA" id="ARBA00004651"/>
    </source>
</evidence>
<evidence type="ECO:0000256" key="6">
    <source>
        <dbReference type="ARBA" id="ARBA00023136"/>
    </source>
</evidence>
<evidence type="ECO:0000256" key="3">
    <source>
        <dbReference type="ARBA" id="ARBA00022475"/>
    </source>
</evidence>
<gene>
    <name evidence="9" type="ORF">US86_C0003G0009</name>
</gene>
<reference evidence="9 10" key="1">
    <citation type="journal article" date="2015" name="Nature">
        <title>rRNA introns, odd ribosomes, and small enigmatic genomes across a large radiation of phyla.</title>
        <authorList>
            <person name="Brown C.T."/>
            <person name="Hug L.A."/>
            <person name="Thomas B.C."/>
            <person name="Sharon I."/>
            <person name="Castelle C.J."/>
            <person name="Singh A."/>
            <person name="Wilkins M.J."/>
            <person name="Williams K.H."/>
            <person name="Banfield J.F."/>
        </authorList>
    </citation>
    <scope>NUCLEOTIDE SEQUENCE [LARGE SCALE GENOMIC DNA]</scope>
</reference>
<dbReference type="InterPro" id="IPR032818">
    <property type="entry name" value="DedA-like"/>
</dbReference>
<dbReference type="Proteomes" id="UP000034235">
    <property type="component" value="Unassembled WGS sequence"/>
</dbReference>
<accession>A0A0G0MPE3</accession>
<dbReference type="InterPro" id="IPR032816">
    <property type="entry name" value="VTT_dom"/>
</dbReference>
<keyword evidence="5 7" id="KW-1133">Transmembrane helix</keyword>
<keyword evidence="4 7" id="KW-0812">Transmembrane</keyword>
<name>A0A0G0MPE3_9BACT</name>
<evidence type="ECO:0000313" key="9">
    <source>
        <dbReference type="EMBL" id="KKQ66766.1"/>
    </source>
</evidence>
<dbReference type="PANTHER" id="PTHR30353">
    <property type="entry name" value="INNER MEMBRANE PROTEIN DEDA-RELATED"/>
    <property type="match status" value="1"/>
</dbReference>
<organism evidence="9 10">
    <name type="scientific">Candidatus Daviesbacteria bacterium GW2011_GWA2_38_24</name>
    <dbReference type="NCBI Taxonomy" id="1618422"/>
    <lineage>
        <taxon>Bacteria</taxon>
        <taxon>Candidatus Daviesiibacteriota</taxon>
    </lineage>
</organism>
<keyword evidence="3 7" id="KW-1003">Cell membrane</keyword>
<dbReference type="PATRIC" id="fig|1618422.5.peg.594"/>
<feature type="transmembrane region" description="Helical" evidence="7">
    <location>
        <begin position="147"/>
        <end position="172"/>
    </location>
</feature>
<dbReference type="EMBL" id="LBUP01000003">
    <property type="protein sequence ID" value="KKQ66766.1"/>
    <property type="molecule type" value="Genomic_DNA"/>
</dbReference>
<keyword evidence="6 7" id="KW-0472">Membrane</keyword>
<evidence type="ECO:0000259" key="8">
    <source>
        <dbReference type="Pfam" id="PF09335"/>
    </source>
</evidence>
<dbReference type="PANTHER" id="PTHR30353:SF0">
    <property type="entry name" value="TRANSMEMBRANE PROTEIN"/>
    <property type="match status" value="1"/>
</dbReference>
<evidence type="ECO:0000256" key="4">
    <source>
        <dbReference type="ARBA" id="ARBA00022692"/>
    </source>
</evidence>
<feature type="transmembrane region" description="Helical" evidence="7">
    <location>
        <begin position="178"/>
        <end position="199"/>
    </location>
</feature>
<dbReference type="GO" id="GO:0005886">
    <property type="term" value="C:plasma membrane"/>
    <property type="evidence" value="ECO:0007669"/>
    <property type="project" value="UniProtKB-SubCell"/>
</dbReference>
<feature type="transmembrane region" description="Helical" evidence="7">
    <location>
        <begin position="20"/>
        <end position="41"/>
    </location>
</feature>
<evidence type="ECO:0000313" key="10">
    <source>
        <dbReference type="Proteomes" id="UP000034235"/>
    </source>
</evidence>
<feature type="transmembrane region" description="Helical" evidence="7">
    <location>
        <begin position="61"/>
        <end position="83"/>
    </location>
</feature>
<evidence type="ECO:0000256" key="5">
    <source>
        <dbReference type="ARBA" id="ARBA00022989"/>
    </source>
</evidence>
<comment type="similarity">
    <text evidence="2 7">Belongs to the DedA family.</text>
</comment>
<feature type="domain" description="VTT" evidence="8">
    <location>
        <begin position="41"/>
        <end position="166"/>
    </location>
</feature>
<evidence type="ECO:0000256" key="7">
    <source>
        <dbReference type="RuleBase" id="RU367016"/>
    </source>
</evidence>
<comment type="subcellular location">
    <subcellularLocation>
        <location evidence="1 7">Cell membrane</location>
        <topology evidence="1 7">Multi-pass membrane protein</topology>
    </subcellularLocation>
</comment>
<sequence length="204" mass="22164">MPLDLSALLHGDLKNLIETVSYIGVFGIVFVESGLLVGFFLPGDSLLFTAGFLASQGLFNITILGLGCFIAAVAGDSVGYFIGQKFGKKLYNRKNSKLFNKEHLVKAQKFYDKHGGKTIIIARFMPIIRTFAPVVAGMADMKYSTFLFFNLFGGFLWAVGLTVAGYFLGAMIPDVDKYLLPIIGAIVLLSIAPGILHLLKTRAT</sequence>
<dbReference type="AlphaFoldDB" id="A0A0G0MPE3"/>